<dbReference type="InterPro" id="IPR010049">
    <property type="entry name" value="MTA_SAH_Nsdase"/>
</dbReference>
<dbReference type="OrthoDB" id="9792278at2"/>
<dbReference type="InterPro" id="IPR035994">
    <property type="entry name" value="Nucleoside_phosphorylase_sf"/>
</dbReference>
<comment type="pathway">
    <text evidence="1">Amino-acid biosynthesis; L-methionine biosynthesis via salvage pathway; S-methyl-5-thio-alpha-D-ribose 1-phosphate from S-methyl-5'-thioadenosine (hydrolase route): step 1/2.</text>
</comment>
<evidence type="ECO:0000259" key="6">
    <source>
        <dbReference type="Pfam" id="PF01048"/>
    </source>
</evidence>
<dbReference type="UniPathway" id="UPA00904">
    <property type="reaction ID" value="UER00871"/>
</dbReference>
<accession>A0A1M6QMQ6</accession>
<name>A0A1M6QMQ6_9FLAO</name>
<dbReference type="GO" id="GO:0019284">
    <property type="term" value="P:L-methionine salvage from S-adenosylmethionine"/>
    <property type="evidence" value="ECO:0007669"/>
    <property type="project" value="TreeGrafter"/>
</dbReference>
<dbReference type="PANTHER" id="PTHR46832:SF1">
    <property type="entry name" value="5'-METHYLTHIOADENOSINE_S-ADENOSYLHOMOCYSTEINE NUCLEOSIDASE"/>
    <property type="match status" value="1"/>
</dbReference>
<evidence type="ECO:0000313" key="8">
    <source>
        <dbReference type="Proteomes" id="UP000184314"/>
    </source>
</evidence>
<reference evidence="8" key="1">
    <citation type="submission" date="2016-11" db="EMBL/GenBank/DDBJ databases">
        <authorList>
            <person name="Varghese N."/>
            <person name="Submissions S."/>
        </authorList>
    </citation>
    <scope>NUCLEOTIDE SEQUENCE [LARGE SCALE GENOMIC DNA]</scope>
    <source>
        <strain evidence="8">DSM 16478</strain>
    </source>
</reference>
<dbReference type="AlphaFoldDB" id="A0A1M6QMQ6"/>
<keyword evidence="5" id="KW-0486">Methionine biosynthesis</keyword>
<gene>
    <name evidence="7" type="ORF">SAMN04488007_2395</name>
</gene>
<dbReference type="EC" id="3.2.2.9" evidence="2"/>
<dbReference type="GO" id="GO:0008930">
    <property type="term" value="F:methylthioadenosine nucleosidase activity"/>
    <property type="evidence" value="ECO:0007669"/>
    <property type="project" value="InterPro"/>
</dbReference>
<dbReference type="NCBIfam" id="NF004079">
    <property type="entry name" value="PRK05584.1"/>
    <property type="match status" value="1"/>
</dbReference>
<evidence type="ECO:0000256" key="3">
    <source>
        <dbReference type="ARBA" id="ARBA00022605"/>
    </source>
</evidence>
<evidence type="ECO:0000256" key="1">
    <source>
        <dbReference type="ARBA" id="ARBA00004945"/>
    </source>
</evidence>
<evidence type="ECO:0000256" key="4">
    <source>
        <dbReference type="ARBA" id="ARBA00022801"/>
    </source>
</evidence>
<evidence type="ECO:0000313" key="7">
    <source>
        <dbReference type="EMBL" id="SHK21559.1"/>
    </source>
</evidence>
<dbReference type="NCBIfam" id="TIGR01704">
    <property type="entry name" value="MTA_SAH-Nsdase"/>
    <property type="match status" value="1"/>
</dbReference>
<proteinExistence type="predicted"/>
<dbReference type="Pfam" id="PF01048">
    <property type="entry name" value="PNP_UDP_1"/>
    <property type="match status" value="1"/>
</dbReference>
<protein>
    <recommendedName>
        <fullName evidence="2">adenosylhomocysteine nucleosidase</fullName>
        <ecNumber evidence="2">3.2.2.9</ecNumber>
    </recommendedName>
</protein>
<keyword evidence="4" id="KW-0378">Hydrolase</keyword>
<dbReference type="GO" id="GO:0019509">
    <property type="term" value="P:L-methionine salvage from methylthioadenosine"/>
    <property type="evidence" value="ECO:0007669"/>
    <property type="project" value="UniProtKB-UniPathway"/>
</dbReference>
<dbReference type="GO" id="GO:0008782">
    <property type="term" value="F:adenosylhomocysteine nucleosidase activity"/>
    <property type="evidence" value="ECO:0007669"/>
    <property type="project" value="UniProtKB-EC"/>
</dbReference>
<keyword evidence="3" id="KW-0028">Amino-acid biosynthesis</keyword>
<dbReference type="EMBL" id="FQZX01000002">
    <property type="protein sequence ID" value="SHK21559.1"/>
    <property type="molecule type" value="Genomic_DNA"/>
</dbReference>
<dbReference type="PANTHER" id="PTHR46832">
    <property type="entry name" value="5'-METHYLTHIOADENOSINE/S-ADENOSYLHOMOCYSTEINE NUCLEOSIDASE"/>
    <property type="match status" value="1"/>
</dbReference>
<dbReference type="SUPFAM" id="SSF53167">
    <property type="entry name" value="Purine and uridine phosphorylases"/>
    <property type="match status" value="1"/>
</dbReference>
<dbReference type="GO" id="GO:0005829">
    <property type="term" value="C:cytosol"/>
    <property type="evidence" value="ECO:0007669"/>
    <property type="project" value="TreeGrafter"/>
</dbReference>
<dbReference type="Gene3D" id="3.40.50.1580">
    <property type="entry name" value="Nucleoside phosphorylase domain"/>
    <property type="match status" value="1"/>
</dbReference>
<organism evidence="7 8">
    <name type="scientific">Maribacter aquivivus</name>
    <dbReference type="NCBI Taxonomy" id="228958"/>
    <lineage>
        <taxon>Bacteria</taxon>
        <taxon>Pseudomonadati</taxon>
        <taxon>Bacteroidota</taxon>
        <taxon>Flavobacteriia</taxon>
        <taxon>Flavobacteriales</taxon>
        <taxon>Flavobacteriaceae</taxon>
        <taxon>Maribacter</taxon>
    </lineage>
</organism>
<evidence type="ECO:0000256" key="5">
    <source>
        <dbReference type="ARBA" id="ARBA00023167"/>
    </source>
</evidence>
<dbReference type="GO" id="GO:0009164">
    <property type="term" value="P:nucleoside catabolic process"/>
    <property type="evidence" value="ECO:0007669"/>
    <property type="project" value="InterPro"/>
</dbReference>
<keyword evidence="8" id="KW-1185">Reference proteome</keyword>
<dbReference type="InterPro" id="IPR000845">
    <property type="entry name" value="Nucleoside_phosphorylase_d"/>
</dbReference>
<dbReference type="STRING" id="228958.SAMN04488007_2395"/>
<dbReference type="CDD" id="cd09008">
    <property type="entry name" value="MTAN"/>
    <property type="match status" value="1"/>
</dbReference>
<dbReference type="RefSeq" id="WP_084135024.1">
    <property type="nucleotide sequence ID" value="NZ_FQZX01000002.1"/>
</dbReference>
<feature type="domain" description="Nucleoside phosphorylase" evidence="6">
    <location>
        <begin position="22"/>
        <end position="260"/>
    </location>
</feature>
<sequence>MAIRHYLIFLMLFALCGVKAQRIAIMGAMDEEIELLKGQLENKEEIEKNGIIFYTGKLKNKEVVLLKAGIGKVNAAYSTAILTTHFKLNALIFTGVAGGLHPDILPGDIVIADSLVQYDFGQLQNDEFITWPTRNLIKNTKNPVFLSVDSTLLHTSKIVSNTIQLKAFKNRVPKFYIGTIATGDTFVSDAMKAKALYSNFNALATEMEGAAVAQICTMLNLPYIVIRSCSDNANTDAHTDYFKFVEIAAVNSAQMVLALLENTL</sequence>
<dbReference type="Proteomes" id="UP000184314">
    <property type="component" value="Unassembled WGS sequence"/>
</dbReference>
<evidence type="ECO:0000256" key="2">
    <source>
        <dbReference type="ARBA" id="ARBA00011974"/>
    </source>
</evidence>